<dbReference type="GO" id="GO:0016491">
    <property type="term" value="F:oxidoreductase activity"/>
    <property type="evidence" value="ECO:0007669"/>
    <property type="project" value="UniProtKB-KW"/>
</dbReference>
<evidence type="ECO:0000313" key="8">
    <source>
        <dbReference type="EMBL" id="KAF1992881.1"/>
    </source>
</evidence>
<sequence>MTAVTDIPQLLEESRAEYRRVGKSGLKVSVPILGAMSLGDKKWAPWVIEGKEAGDLLKEAYERGINTWDTANVYSNGASEKVIAQAIKDHKLPREKLVLLTKCYAYVGEDPSISTLKYAKDMPKLKDYVNHGGLSRTAIFHAVNASLARLETDYIDLLQIHRFDNDTPIEETMEALHDLIKSGKVRYIGASSMWAVQFAQMQFVAEKNGWTKFISMQNHYNLLYREEEREMNRFCNSTGVGLIPWAPLCRGHLARPVSSFGTTTRSAGEKGNPMFSTGHTDSDRKIVERVEELAKKHGWKMAEVSLAWINQRVTSPIIGFSSVERMEEALGARGKVLSGEEEAYLEELYEPRAVQGHT</sequence>
<gene>
    <name evidence="8" type="ORF">P154DRAFT_528172</name>
</gene>
<evidence type="ECO:0000256" key="2">
    <source>
        <dbReference type="ARBA" id="ARBA00007905"/>
    </source>
</evidence>
<evidence type="ECO:0000256" key="1">
    <source>
        <dbReference type="ARBA" id="ARBA00004685"/>
    </source>
</evidence>
<dbReference type="InterPro" id="IPR036812">
    <property type="entry name" value="NAD(P)_OxRdtase_dom_sf"/>
</dbReference>
<accession>A0A6A5VYC8</accession>
<feature type="region of interest" description="Disordered" evidence="6">
    <location>
        <begin position="260"/>
        <end position="281"/>
    </location>
</feature>
<dbReference type="Pfam" id="PF00248">
    <property type="entry name" value="Aldo_ket_red"/>
    <property type="match status" value="1"/>
</dbReference>
<dbReference type="InterPro" id="IPR023210">
    <property type="entry name" value="NADP_OxRdtase_dom"/>
</dbReference>
<dbReference type="OrthoDB" id="48988at2759"/>
<dbReference type="AlphaFoldDB" id="A0A6A5VYC8"/>
<reference evidence="8" key="1">
    <citation type="journal article" date="2020" name="Stud. Mycol.">
        <title>101 Dothideomycetes genomes: a test case for predicting lifestyles and emergence of pathogens.</title>
        <authorList>
            <person name="Haridas S."/>
            <person name="Albert R."/>
            <person name="Binder M."/>
            <person name="Bloem J."/>
            <person name="Labutti K."/>
            <person name="Salamov A."/>
            <person name="Andreopoulos B."/>
            <person name="Baker S."/>
            <person name="Barry K."/>
            <person name="Bills G."/>
            <person name="Bluhm B."/>
            <person name="Cannon C."/>
            <person name="Castanera R."/>
            <person name="Culley D."/>
            <person name="Daum C."/>
            <person name="Ezra D."/>
            <person name="Gonzalez J."/>
            <person name="Henrissat B."/>
            <person name="Kuo A."/>
            <person name="Liang C."/>
            <person name="Lipzen A."/>
            <person name="Lutzoni F."/>
            <person name="Magnuson J."/>
            <person name="Mondo S."/>
            <person name="Nolan M."/>
            <person name="Ohm R."/>
            <person name="Pangilinan J."/>
            <person name="Park H.-J."/>
            <person name="Ramirez L."/>
            <person name="Alfaro M."/>
            <person name="Sun H."/>
            <person name="Tritt A."/>
            <person name="Yoshinaga Y."/>
            <person name="Zwiers L.-H."/>
            <person name="Turgeon B."/>
            <person name="Goodwin S."/>
            <person name="Spatafora J."/>
            <person name="Crous P."/>
            <person name="Grigoriev I."/>
        </authorList>
    </citation>
    <scope>NUCLEOTIDE SEQUENCE</scope>
    <source>
        <strain evidence="8">CBS 123094</strain>
    </source>
</reference>
<comment type="pathway">
    <text evidence="1">Mycotoxin biosynthesis.</text>
</comment>
<keyword evidence="4" id="KW-0560">Oxidoreductase</keyword>
<name>A0A6A5VYC8_9PLEO</name>
<feature type="domain" description="NADP-dependent oxidoreductase" evidence="7">
    <location>
        <begin position="32"/>
        <end position="350"/>
    </location>
</feature>
<dbReference type="FunFam" id="3.20.20.100:FF:000004">
    <property type="entry name" value="Oxidoreductase, aldo/keto reductase"/>
    <property type="match status" value="1"/>
</dbReference>
<dbReference type="Gene3D" id="3.20.20.100">
    <property type="entry name" value="NADP-dependent oxidoreductase domain"/>
    <property type="match status" value="1"/>
</dbReference>
<evidence type="ECO:0000256" key="3">
    <source>
        <dbReference type="ARBA" id="ARBA00022857"/>
    </source>
</evidence>
<dbReference type="GO" id="GO:0005829">
    <property type="term" value="C:cytosol"/>
    <property type="evidence" value="ECO:0007669"/>
    <property type="project" value="UniProtKB-ARBA"/>
</dbReference>
<evidence type="ECO:0000313" key="9">
    <source>
        <dbReference type="Proteomes" id="UP000799779"/>
    </source>
</evidence>
<organism evidence="8 9">
    <name type="scientific">Amniculicola lignicola CBS 123094</name>
    <dbReference type="NCBI Taxonomy" id="1392246"/>
    <lineage>
        <taxon>Eukaryota</taxon>
        <taxon>Fungi</taxon>
        <taxon>Dikarya</taxon>
        <taxon>Ascomycota</taxon>
        <taxon>Pezizomycotina</taxon>
        <taxon>Dothideomycetes</taxon>
        <taxon>Pleosporomycetidae</taxon>
        <taxon>Pleosporales</taxon>
        <taxon>Amniculicolaceae</taxon>
        <taxon>Amniculicola</taxon>
    </lineage>
</organism>
<comment type="similarity">
    <text evidence="2">Belongs to the aldo/keto reductase family.</text>
</comment>
<evidence type="ECO:0000259" key="7">
    <source>
        <dbReference type="Pfam" id="PF00248"/>
    </source>
</evidence>
<dbReference type="SUPFAM" id="SSF51430">
    <property type="entry name" value="NAD(P)-linked oxidoreductase"/>
    <property type="match status" value="1"/>
</dbReference>
<keyword evidence="5" id="KW-0843">Virulence</keyword>
<protein>
    <submittedName>
        <fullName evidence="8">Aldo/keto reductase</fullName>
    </submittedName>
</protein>
<dbReference type="CDD" id="cd19079">
    <property type="entry name" value="AKR_EcYajO-like"/>
    <property type="match status" value="1"/>
</dbReference>
<dbReference type="EMBL" id="ML977760">
    <property type="protein sequence ID" value="KAF1992881.1"/>
    <property type="molecule type" value="Genomic_DNA"/>
</dbReference>
<dbReference type="PANTHER" id="PTHR43364">
    <property type="entry name" value="NADH-SPECIFIC METHYLGLYOXAL REDUCTASE-RELATED"/>
    <property type="match status" value="1"/>
</dbReference>
<dbReference type="PANTHER" id="PTHR43364:SF9">
    <property type="entry name" value="OXIDOREDUCTASE"/>
    <property type="match status" value="1"/>
</dbReference>
<dbReference type="InterPro" id="IPR050523">
    <property type="entry name" value="AKR_Detox_Biosynth"/>
</dbReference>
<dbReference type="Proteomes" id="UP000799779">
    <property type="component" value="Unassembled WGS sequence"/>
</dbReference>
<keyword evidence="9" id="KW-1185">Reference proteome</keyword>
<proteinExistence type="inferred from homology"/>
<keyword evidence="3" id="KW-0521">NADP</keyword>
<evidence type="ECO:0000256" key="6">
    <source>
        <dbReference type="SAM" id="MobiDB-lite"/>
    </source>
</evidence>
<evidence type="ECO:0000256" key="4">
    <source>
        <dbReference type="ARBA" id="ARBA00023002"/>
    </source>
</evidence>
<evidence type="ECO:0000256" key="5">
    <source>
        <dbReference type="ARBA" id="ARBA00023026"/>
    </source>
</evidence>